<sequence>MRVMERDDCFSVAMSRVLCSEEAFPIEEPISGHCHAAMRKRLTFNKIQHKRPMPEYSKRHSDRQRL</sequence>
<comment type="caution">
    <text evidence="2">The sequence shown here is derived from an EMBL/GenBank/DDBJ whole genome shotgun (WGS) entry which is preliminary data.</text>
</comment>
<accession>A0AAV7QEX4</accession>
<dbReference type="Proteomes" id="UP001066276">
    <property type="component" value="Chromosome 6"/>
</dbReference>
<reference evidence="2" key="1">
    <citation type="journal article" date="2022" name="bioRxiv">
        <title>Sequencing and chromosome-scale assembly of the giantPleurodeles waltlgenome.</title>
        <authorList>
            <person name="Brown T."/>
            <person name="Elewa A."/>
            <person name="Iarovenko S."/>
            <person name="Subramanian E."/>
            <person name="Araus A.J."/>
            <person name="Petzold A."/>
            <person name="Susuki M."/>
            <person name="Suzuki K.-i.T."/>
            <person name="Hayashi T."/>
            <person name="Toyoda A."/>
            <person name="Oliveira C."/>
            <person name="Osipova E."/>
            <person name="Leigh N.D."/>
            <person name="Simon A."/>
            <person name="Yun M.H."/>
        </authorList>
    </citation>
    <scope>NUCLEOTIDE SEQUENCE</scope>
    <source>
        <strain evidence="2">20211129_DDA</strain>
        <tissue evidence="2">Liver</tissue>
    </source>
</reference>
<evidence type="ECO:0000313" key="2">
    <source>
        <dbReference type="EMBL" id="KAJ1139066.1"/>
    </source>
</evidence>
<gene>
    <name evidence="2" type="ORF">NDU88_005443</name>
</gene>
<name>A0AAV7QEX4_PLEWA</name>
<organism evidence="2 3">
    <name type="scientific">Pleurodeles waltl</name>
    <name type="common">Iberian ribbed newt</name>
    <dbReference type="NCBI Taxonomy" id="8319"/>
    <lineage>
        <taxon>Eukaryota</taxon>
        <taxon>Metazoa</taxon>
        <taxon>Chordata</taxon>
        <taxon>Craniata</taxon>
        <taxon>Vertebrata</taxon>
        <taxon>Euteleostomi</taxon>
        <taxon>Amphibia</taxon>
        <taxon>Batrachia</taxon>
        <taxon>Caudata</taxon>
        <taxon>Salamandroidea</taxon>
        <taxon>Salamandridae</taxon>
        <taxon>Pleurodelinae</taxon>
        <taxon>Pleurodeles</taxon>
    </lineage>
</organism>
<proteinExistence type="predicted"/>
<dbReference type="AlphaFoldDB" id="A0AAV7QEX4"/>
<evidence type="ECO:0000256" key="1">
    <source>
        <dbReference type="SAM" id="MobiDB-lite"/>
    </source>
</evidence>
<dbReference type="EMBL" id="JANPWB010000010">
    <property type="protein sequence ID" value="KAJ1139066.1"/>
    <property type="molecule type" value="Genomic_DNA"/>
</dbReference>
<keyword evidence="3" id="KW-1185">Reference proteome</keyword>
<evidence type="ECO:0000313" key="3">
    <source>
        <dbReference type="Proteomes" id="UP001066276"/>
    </source>
</evidence>
<feature type="region of interest" description="Disordered" evidence="1">
    <location>
        <begin position="47"/>
        <end position="66"/>
    </location>
</feature>
<protein>
    <submittedName>
        <fullName evidence="2">Uncharacterized protein</fullName>
    </submittedName>
</protein>
<feature type="compositionally biased region" description="Basic and acidic residues" evidence="1">
    <location>
        <begin position="52"/>
        <end position="66"/>
    </location>
</feature>